<organism evidence="2 3">
    <name type="scientific">Propioniciclava flava</name>
    <dbReference type="NCBI Taxonomy" id="2072026"/>
    <lineage>
        <taxon>Bacteria</taxon>
        <taxon>Bacillati</taxon>
        <taxon>Actinomycetota</taxon>
        <taxon>Actinomycetes</taxon>
        <taxon>Propionibacteriales</taxon>
        <taxon>Propionibacteriaceae</taxon>
        <taxon>Propioniciclava</taxon>
    </lineage>
</organism>
<dbReference type="OrthoDB" id="9853663at2"/>
<gene>
    <name evidence="2" type="ORF">C1706_06505</name>
</gene>
<protein>
    <submittedName>
        <fullName evidence="2">Uncharacterized protein</fullName>
    </submittedName>
</protein>
<evidence type="ECO:0000313" key="3">
    <source>
        <dbReference type="Proteomes" id="UP000290624"/>
    </source>
</evidence>
<comment type="caution">
    <text evidence="2">The sequence shown here is derived from an EMBL/GenBank/DDBJ whole genome shotgun (WGS) entry which is preliminary data.</text>
</comment>
<keyword evidence="1" id="KW-1133">Transmembrane helix</keyword>
<keyword evidence="3" id="KW-1185">Reference proteome</keyword>
<sequence>MEAASYVENIANRTTMRGVVYAMTRILTLACLIVIPVILWATSLHPVAIIISAVLGVVVIILVRDTIIVGRQLRQSPLDLAFEPAPDKGPVSPANVLGVAGGVAVFGVVLLIVSAAMGDLSLALTWGLITLGSAAVLALMSIPTFGVQARKWRILSEALAAHPDLIPYLQDARARFPRSAPFPFSAPTDQVIIP</sequence>
<name>A0A4Q2EI63_9ACTN</name>
<dbReference type="RefSeq" id="WP_129458394.1">
    <property type="nucleotide sequence ID" value="NZ_PPCV01000003.1"/>
</dbReference>
<feature type="transmembrane region" description="Helical" evidence="1">
    <location>
        <begin position="96"/>
        <end position="117"/>
    </location>
</feature>
<dbReference type="AlphaFoldDB" id="A0A4Q2EI63"/>
<evidence type="ECO:0000313" key="2">
    <source>
        <dbReference type="EMBL" id="RXW32783.1"/>
    </source>
</evidence>
<feature type="transmembrane region" description="Helical" evidence="1">
    <location>
        <begin position="123"/>
        <end position="147"/>
    </location>
</feature>
<dbReference type="EMBL" id="PPCV01000003">
    <property type="protein sequence ID" value="RXW32783.1"/>
    <property type="molecule type" value="Genomic_DNA"/>
</dbReference>
<dbReference type="Proteomes" id="UP000290624">
    <property type="component" value="Unassembled WGS sequence"/>
</dbReference>
<accession>A0A4Q2EI63</accession>
<keyword evidence="1" id="KW-0472">Membrane</keyword>
<reference evidence="2 3" key="1">
    <citation type="submission" date="2018-01" db="EMBL/GenBank/DDBJ databases">
        <title>Lactibacter flavus gen. nov., sp. nov., a novel bacterium of the family Propionibacteriaceae isolated from raw milk and dairy products.</title>
        <authorList>
            <person name="Wenning M."/>
            <person name="Breitenwieser F."/>
            <person name="Huptas C."/>
            <person name="von Neubeck M."/>
            <person name="Busse H.-J."/>
            <person name="Scherer S."/>
        </authorList>
    </citation>
    <scope>NUCLEOTIDE SEQUENCE [LARGE SCALE GENOMIC DNA]</scope>
    <source>
        <strain evidence="2 3">VG341</strain>
    </source>
</reference>
<keyword evidence="1" id="KW-0812">Transmembrane</keyword>
<proteinExistence type="predicted"/>
<feature type="transmembrane region" description="Helical" evidence="1">
    <location>
        <begin position="47"/>
        <end position="67"/>
    </location>
</feature>
<evidence type="ECO:0000256" key="1">
    <source>
        <dbReference type="SAM" id="Phobius"/>
    </source>
</evidence>
<feature type="transmembrane region" description="Helical" evidence="1">
    <location>
        <begin position="20"/>
        <end position="41"/>
    </location>
</feature>